<feature type="domain" description="Amidohydrolase-related" evidence="2">
    <location>
        <begin position="888"/>
        <end position="988"/>
    </location>
</feature>
<dbReference type="STRING" id="1560345.AWL63_10255"/>
<evidence type="ECO:0000259" key="2">
    <source>
        <dbReference type="Pfam" id="PF01979"/>
    </source>
</evidence>
<keyword evidence="3" id="KW-0378">Hydrolase</keyword>
<evidence type="ECO:0000313" key="4">
    <source>
        <dbReference type="Proteomes" id="UP000094256"/>
    </source>
</evidence>
<dbReference type="Gene3D" id="2.30.40.10">
    <property type="entry name" value="Urease, subunit C, domain 1"/>
    <property type="match status" value="1"/>
</dbReference>
<proteinExistence type="inferred from homology"/>
<dbReference type="InterPro" id="IPR015943">
    <property type="entry name" value="WD40/YVTN_repeat-like_dom_sf"/>
</dbReference>
<dbReference type="InterPro" id="IPR032466">
    <property type="entry name" value="Metal_Hydrolase"/>
</dbReference>
<dbReference type="PANTHER" id="PTHR36842:SF1">
    <property type="entry name" value="PROTEIN TOLB"/>
    <property type="match status" value="1"/>
</dbReference>
<dbReference type="OrthoDB" id="9758793at2"/>
<dbReference type="PANTHER" id="PTHR36842">
    <property type="entry name" value="PROTEIN TOLB HOMOLOG"/>
    <property type="match status" value="1"/>
</dbReference>
<dbReference type="RefSeq" id="WP_069204858.1">
    <property type="nucleotide sequence ID" value="NZ_CP014168.1"/>
</dbReference>
<accession>A0A1B3ZA41</accession>
<dbReference type="Gene3D" id="2.130.10.10">
    <property type="entry name" value="YVTN repeat-like/Quinoprotein amine dehydrogenase"/>
    <property type="match status" value="1"/>
</dbReference>
<dbReference type="InterPro" id="IPR011042">
    <property type="entry name" value="6-blade_b-propeller_TolB-like"/>
</dbReference>
<dbReference type="KEGG" id="span:AWL63_10255"/>
<dbReference type="SUPFAM" id="SSF51338">
    <property type="entry name" value="Composite domain of metallo-dependent hydrolases"/>
    <property type="match status" value="1"/>
</dbReference>
<gene>
    <name evidence="3" type="ORF">AWL63_10255</name>
</gene>
<sequence length="1048" mass="111884">MTDKHSRRGLTRRETLAAGSAGALIAGVATSGAGGAGRAAPPAAKTVIVEDATNVALAMSPDGGRVAFDLLGILWTVSVAGGVPAKLTGAYDDLGQPDWSPDGKHIAFQSYRTGNFHIWSVPATGGALVQHTDGSCDDREPRWSPDGKTIAFSSDRAGGRYAIYLLDVASGTVTPFSSGKSQDSEPCWSPDGKRLAYVADATRLMVADIGGGAAQMVASVPVSTDRFHASELHAPSFAPDGRLAFTRIDGKGATLVVEGKDVIVGEDLYPFRPAWIGADFLYGSGGKIRRWSGGEKSVVAIKCAVPVSTPRYAKKTRDFDSVAPKPVVGIVGPQLSPDARQIVFGALNDLYLLTIGGAPKPLVADRWYKVDPAWSPDGKWLAYACDRGGTLDIWLRDMARGVERQLTNLPDQGAVSPSWSQDGKTIAFLDQDGALHTVDVASGAVRKVFGALWEPGRPSFGPDGKTIAYAAFKPVTARYREGHSEILTVDLATGKGTYTAIAPGKSLGVRGLDGPVWSPDGKTLAYVFASNLWTVAVNPDGSFAGAPKRITSDVTDAPSWSGDSRHLLYLSNGKLQIVPATGGSPVIVPCRLSWANAKPKDRTILRTARHWDGTSDGYAGPADIVIDGNRITAITGAGSASDANARIEDAAGLTLMPGLVDMHTHRQMQGYNYGDRMGRIWLAMGVTATRSPGAPAYHMVEDREAIQSGKRIAARHFATGEAVDGSRIYYNFMRPVTEPGQIALEMARAKALDYDMVKTYVRMRHDIQKEVVEQAHAMGMHLSSHYHYPALLSGMDGMEHLGATNRYGYSRTITSGGGGYQDVNGLFAAAHAGRTPTLFVASVLLGEDDGLARDRRIKTLFPPWEYAKLMQRVAAMREGDPDTFLTSLRRQVAQIQQTMALGGKIISGTDAPIDLVAISLHLNLRGMVKFGINPVDALKTATSNAGEFLNEPIGRIAPGMLADLVLVDGDPLGRIADAAAVRKVIANGYVHTPESLMTPFAAPAHSNVRNHELPARDGHSHHYWETVAYVETGRASCCADHWHPQLNA</sequence>
<dbReference type="InterPro" id="IPR011059">
    <property type="entry name" value="Metal-dep_hydrolase_composite"/>
</dbReference>
<keyword evidence="4" id="KW-1185">Reference proteome</keyword>
<comment type="similarity">
    <text evidence="1">Belongs to the TolB family.</text>
</comment>
<protein>
    <submittedName>
        <fullName evidence="3">Amidohydrolase</fullName>
    </submittedName>
</protein>
<dbReference type="GO" id="GO:0016810">
    <property type="term" value="F:hydrolase activity, acting on carbon-nitrogen (but not peptide) bonds"/>
    <property type="evidence" value="ECO:0007669"/>
    <property type="project" value="InterPro"/>
</dbReference>
<dbReference type="Pfam" id="PF07676">
    <property type="entry name" value="PD40"/>
    <property type="match status" value="7"/>
</dbReference>
<dbReference type="Pfam" id="PF01979">
    <property type="entry name" value="Amidohydro_1"/>
    <property type="match status" value="1"/>
</dbReference>
<dbReference type="Gene3D" id="3.20.20.140">
    <property type="entry name" value="Metal-dependent hydrolases"/>
    <property type="match status" value="1"/>
</dbReference>
<dbReference type="EMBL" id="CP014168">
    <property type="protein sequence ID" value="AOH84294.1"/>
    <property type="molecule type" value="Genomic_DNA"/>
</dbReference>
<dbReference type="PROSITE" id="PS51318">
    <property type="entry name" value="TAT"/>
    <property type="match status" value="1"/>
</dbReference>
<dbReference type="Gene3D" id="2.120.10.30">
    <property type="entry name" value="TolB, C-terminal domain"/>
    <property type="match status" value="2"/>
</dbReference>
<dbReference type="SUPFAM" id="SSF51556">
    <property type="entry name" value="Metallo-dependent hydrolases"/>
    <property type="match status" value="1"/>
</dbReference>
<evidence type="ECO:0000256" key="1">
    <source>
        <dbReference type="ARBA" id="ARBA00009820"/>
    </source>
</evidence>
<dbReference type="InterPro" id="IPR006311">
    <property type="entry name" value="TAT_signal"/>
</dbReference>
<dbReference type="AlphaFoldDB" id="A0A1B3ZA41"/>
<organism evidence="3 4">
    <name type="scientific">Sphingomonas panacis</name>
    <dbReference type="NCBI Taxonomy" id="1560345"/>
    <lineage>
        <taxon>Bacteria</taxon>
        <taxon>Pseudomonadati</taxon>
        <taxon>Pseudomonadota</taxon>
        <taxon>Alphaproteobacteria</taxon>
        <taxon>Sphingomonadales</taxon>
        <taxon>Sphingomonadaceae</taxon>
        <taxon>Sphingomonas</taxon>
    </lineage>
</organism>
<dbReference type="InterPro" id="IPR006680">
    <property type="entry name" value="Amidohydro-rel"/>
</dbReference>
<reference evidence="3 4" key="1">
    <citation type="submission" date="2016-01" db="EMBL/GenBank/DDBJ databases">
        <title>Complete genome and mega plasmid sequence of Sphingomonas panacis DCY99 elicits systemic resistance in rice to Xanthomonas oryzae.</title>
        <authorList>
            <person name="Kim Y.J."/>
            <person name="Yang D.C."/>
            <person name="Sing P."/>
        </authorList>
    </citation>
    <scope>NUCLEOTIDE SEQUENCE [LARGE SCALE GENOMIC DNA]</scope>
    <source>
        <strain evidence="3 4">DCY99</strain>
    </source>
</reference>
<dbReference type="InterPro" id="IPR011659">
    <property type="entry name" value="WD40"/>
</dbReference>
<evidence type="ECO:0000313" key="3">
    <source>
        <dbReference type="EMBL" id="AOH84294.1"/>
    </source>
</evidence>
<dbReference type="SUPFAM" id="SSF82171">
    <property type="entry name" value="DPP6 N-terminal domain-like"/>
    <property type="match status" value="2"/>
</dbReference>
<name>A0A1B3ZA41_9SPHN</name>
<dbReference type="Proteomes" id="UP000094256">
    <property type="component" value="Chromosome"/>
</dbReference>